<name>A0ABM7WR55_9BACT</name>
<dbReference type="Proteomes" id="UP001162891">
    <property type="component" value="Chromosome"/>
</dbReference>
<protein>
    <recommendedName>
        <fullName evidence="4">Flagellar hook-length control protein-like C-terminal domain-containing protein</fullName>
    </recommendedName>
</protein>
<feature type="region of interest" description="Disordered" evidence="1">
    <location>
        <begin position="182"/>
        <end position="201"/>
    </location>
</feature>
<proteinExistence type="predicted"/>
<evidence type="ECO:0008006" key="4">
    <source>
        <dbReference type="Google" id="ProtNLM"/>
    </source>
</evidence>
<feature type="compositionally biased region" description="Low complexity" evidence="1">
    <location>
        <begin position="67"/>
        <end position="77"/>
    </location>
</feature>
<gene>
    <name evidence="2" type="ORF">AMOR_09480</name>
</gene>
<evidence type="ECO:0000256" key="1">
    <source>
        <dbReference type="SAM" id="MobiDB-lite"/>
    </source>
</evidence>
<feature type="region of interest" description="Disordered" evidence="1">
    <location>
        <begin position="1"/>
        <end position="86"/>
    </location>
</feature>
<reference evidence="3" key="1">
    <citation type="journal article" date="2022" name="Int. J. Syst. Evol. Microbiol.">
        <title>Anaeromyxobacter oryzae sp. nov., Anaeromyxobacter diazotrophicus sp. nov. and Anaeromyxobacter paludicola sp. nov., isolated from paddy soils.</title>
        <authorList>
            <person name="Itoh H."/>
            <person name="Xu Z."/>
            <person name="Mise K."/>
            <person name="Masuda Y."/>
            <person name="Ushijima N."/>
            <person name="Hayakawa C."/>
            <person name="Shiratori Y."/>
            <person name="Senoo K."/>
        </authorList>
    </citation>
    <scope>NUCLEOTIDE SEQUENCE [LARGE SCALE GENOMIC DNA]</scope>
    <source>
        <strain evidence="3">Red232</strain>
    </source>
</reference>
<keyword evidence="3" id="KW-1185">Reference proteome</keyword>
<accession>A0ABM7WR55</accession>
<evidence type="ECO:0000313" key="3">
    <source>
        <dbReference type="Proteomes" id="UP001162891"/>
    </source>
</evidence>
<sequence>MPAIHRATPPARERDATPARRAASRFAEALRSARRAAAGGSRAQAVRAGSPARRTTPATVDGERRASGSSEEAARGACEVAQQRSTADVQATASVDALRAGVRALPAAVEAARVAGGDRVALAFGSALGVDLRGGAAGLELTLRPAAALERAARAELPGLVAALRARGIRVARATVRSRDAITDAGDRPGTGRVDAAPGLR</sequence>
<organism evidence="2 3">
    <name type="scientific">Anaeromyxobacter oryzae</name>
    <dbReference type="NCBI Taxonomy" id="2918170"/>
    <lineage>
        <taxon>Bacteria</taxon>
        <taxon>Pseudomonadati</taxon>
        <taxon>Myxococcota</taxon>
        <taxon>Myxococcia</taxon>
        <taxon>Myxococcales</taxon>
        <taxon>Cystobacterineae</taxon>
        <taxon>Anaeromyxobacteraceae</taxon>
        <taxon>Anaeromyxobacter</taxon>
    </lineage>
</organism>
<dbReference type="RefSeq" id="WP_248358981.1">
    <property type="nucleotide sequence ID" value="NZ_AP025591.1"/>
</dbReference>
<evidence type="ECO:0000313" key="2">
    <source>
        <dbReference type="EMBL" id="BDG01952.1"/>
    </source>
</evidence>
<dbReference type="EMBL" id="AP025591">
    <property type="protein sequence ID" value="BDG01952.1"/>
    <property type="molecule type" value="Genomic_DNA"/>
</dbReference>
<feature type="compositionally biased region" description="Low complexity" evidence="1">
    <location>
        <begin position="19"/>
        <end position="50"/>
    </location>
</feature>